<evidence type="ECO:0000313" key="2">
    <source>
        <dbReference type="EMBL" id="KAA1088770.1"/>
    </source>
</evidence>
<keyword evidence="1" id="KW-0732">Signal</keyword>
<feature type="chain" id="PRO_5023070734" evidence="1">
    <location>
        <begin position="20"/>
        <end position="127"/>
    </location>
</feature>
<gene>
    <name evidence="2" type="ORF">PGTUg99_027809</name>
</gene>
<feature type="signal peptide" evidence="1">
    <location>
        <begin position="1"/>
        <end position="19"/>
    </location>
</feature>
<comment type="caution">
    <text evidence="2">The sequence shown here is derived from an EMBL/GenBank/DDBJ whole genome shotgun (WGS) entry which is preliminary data.</text>
</comment>
<dbReference type="EMBL" id="VDEP01000405">
    <property type="protein sequence ID" value="KAA1088770.1"/>
    <property type="molecule type" value="Genomic_DNA"/>
</dbReference>
<protein>
    <submittedName>
        <fullName evidence="2">Uncharacterized protein</fullName>
    </submittedName>
</protein>
<organism evidence="2 3">
    <name type="scientific">Puccinia graminis f. sp. tritici</name>
    <dbReference type="NCBI Taxonomy" id="56615"/>
    <lineage>
        <taxon>Eukaryota</taxon>
        <taxon>Fungi</taxon>
        <taxon>Dikarya</taxon>
        <taxon>Basidiomycota</taxon>
        <taxon>Pucciniomycotina</taxon>
        <taxon>Pucciniomycetes</taxon>
        <taxon>Pucciniales</taxon>
        <taxon>Pucciniaceae</taxon>
        <taxon>Puccinia</taxon>
    </lineage>
</organism>
<evidence type="ECO:0000256" key="1">
    <source>
        <dbReference type="SAM" id="SignalP"/>
    </source>
</evidence>
<dbReference type="Proteomes" id="UP000325313">
    <property type="component" value="Unassembled WGS sequence"/>
</dbReference>
<dbReference type="AlphaFoldDB" id="A0A5B0NKN7"/>
<name>A0A5B0NKN7_PUCGR</name>
<reference evidence="2 3" key="1">
    <citation type="submission" date="2019-05" db="EMBL/GenBank/DDBJ databases">
        <title>Emergence of the Ug99 lineage of the wheat stem rust pathogen through somatic hybridization.</title>
        <authorList>
            <person name="Li F."/>
            <person name="Upadhyaya N.M."/>
            <person name="Sperschneider J."/>
            <person name="Matny O."/>
            <person name="Nguyen-Phuc H."/>
            <person name="Mago R."/>
            <person name="Raley C."/>
            <person name="Miller M.E."/>
            <person name="Silverstein K.A.T."/>
            <person name="Henningsen E."/>
            <person name="Hirsch C.D."/>
            <person name="Visser B."/>
            <person name="Pretorius Z.A."/>
            <person name="Steffenson B.J."/>
            <person name="Schwessinger B."/>
            <person name="Dodds P.N."/>
            <person name="Figueroa M."/>
        </authorList>
    </citation>
    <scope>NUCLEOTIDE SEQUENCE [LARGE SCALE GENOMIC DNA]</scope>
    <source>
        <strain evidence="2 3">Ug99</strain>
    </source>
</reference>
<evidence type="ECO:0000313" key="3">
    <source>
        <dbReference type="Proteomes" id="UP000325313"/>
    </source>
</evidence>
<sequence>MKLYMVLVAVLATTMTVGAGSGQEAPAADTTFGCERDYPNGYCVLEGIKDKDGRARLKQMLPANIVDAKAPLKMNCNKKTFKGTTMWCCPEGSLQWYDKPKHLTDSDVEGICHERTIPGGPPGSDGQ</sequence>
<accession>A0A5B0NKN7</accession>
<proteinExistence type="predicted"/>